<keyword evidence="13 16" id="KW-0472">Membrane</keyword>
<dbReference type="GO" id="GO:0046872">
    <property type="term" value="F:metal ion binding"/>
    <property type="evidence" value="ECO:0007669"/>
    <property type="project" value="UniProtKB-KW"/>
</dbReference>
<evidence type="ECO:0000256" key="3">
    <source>
        <dbReference type="ARBA" id="ARBA00008984"/>
    </source>
</evidence>
<evidence type="ECO:0000256" key="8">
    <source>
        <dbReference type="ARBA" id="ARBA00022519"/>
    </source>
</evidence>
<accession>B9L5P5</accession>
<evidence type="ECO:0000256" key="9">
    <source>
        <dbReference type="ARBA" id="ARBA00022692"/>
    </source>
</evidence>
<keyword evidence="10" id="KW-0479">Metal-binding</keyword>
<evidence type="ECO:0000256" key="11">
    <source>
        <dbReference type="ARBA" id="ARBA00022914"/>
    </source>
</evidence>
<evidence type="ECO:0000313" key="18">
    <source>
        <dbReference type="EMBL" id="ACM92372.1"/>
    </source>
</evidence>
<keyword evidence="6" id="KW-0475">Mercuric resistance</keyword>
<name>B9L5P5_NAUPA</name>
<dbReference type="HOGENOM" id="CLU_1376875_0_0_7"/>
<keyword evidence="7" id="KW-1003">Cell membrane</keyword>
<organism evidence="18 19">
    <name type="scientific">Nautilia profundicola (strain ATCC BAA-1463 / DSM 18972 / AmH)</name>
    <dbReference type="NCBI Taxonomy" id="598659"/>
    <lineage>
        <taxon>Bacteria</taxon>
        <taxon>Pseudomonadati</taxon>
        <taxon>Campylobacterota</taxon>
        <taxon>Epsilonproteobacteria</taxon>
        <taxon>Nautiliales</taxon>
        <taxon>Nautiliaceae</taxon>
        <taxon>Nautilia</taxon>
    </lineage>
</organism>
<reference evidence="18 19" key="1">
    <citation type="journal article" date="2009" name="PLoS Genet.">
        <title>Adaptations to submarine hydrothermal environments exemplified by the genome of Nautilia profundicola.</title>
        <authorList>
            <person name="Campbell B.J."/>
            <person name="Smith J.L."/>
            <person name="Hanson T.E."/>
            <person name="Klotz M.G."/>
            <person name="Stein L.Y."/>
            <person name="Lee C.K."/>
            <person name="Wu D."/>
            <person name="Robinson J.M."/>
            <person name="Khouri H.M."/>
            <person name="Eisen J.A."/>
            <person name="Cary S.C."/>
        </authorList>
    </citation>
    <scope>NUCLEOTIDE SEQUENCE [LARGE SCALE GENOMIC DNA]</scope>
    <source>
        <strain evidence="19">ATCC BAA-1463 / DSM 18972 / AmH</strain>
    </source>
</reference>
<evidence type="ECO:0000256" key="15">
    <source>
        <dbReference type="ARBA" id="ARBA00045720"/>
    </source>
</evidence>
<keyword evidence="9 16" id="KW-0812">Transmembrane</keyword>
<evidence type="ECO:0000313" key="19">
    <source>
        <dbReference type="Proteomes" id="UP000000448"/>
    </source>
</evidence>
<evidence type="ECO:0000256" key="12">
    <source>
        <dbReference type="ARBA" id="ARBA00022989"/>
    </source>
</evidence>
<comment type="function">
    <text evidence="15">Involved in mercury resistance. Probably transfers a mercuric ion from the periplasmic Hg(2+)-binding protein MerP to the cytoplasmic mercuric reductase MerA.</text>
</comment>
<sequence>MVKRIDCKDLACPEPVLRTKDALEEMEEGILEVEVNSFSSVQNVKRFAQNQGLFTDTKKDGKNTVIRIVKGYECKLDLPPNGGNKESKSFWALIAGAVATAVLASMCCLGPLLFLMFGVSVGSLSFLHVFAPYRDYFTVAAVVIIAYLWWNWFFRLRKRPVCEGSICKNYVKYLSIGTVFVAIMLSYPYWAQYVLLGE</sequence>
<dbReference type="RefSeq" id="WP_012663743.1">
    <property type="nucleotide sequence ID" value="NC_012115.1"/>
</dbReference>
<dbReference type="InterPro" id="IPR001455">
    <property type="entry name" value="TusA-like"/>
</dbReference>
<dbReference type="OrthoDB" id="9801500at2"/>
<dbReference type="Gene3D" id="3.30.110.40">
    <property type="entry name" value="TusA-like domain"/>
    <property type="match status" value="1"/>
</dbReference>
<evidence type="ECO:0000259" key="17">
    <source>
        <dbReference type="Pfam" id="PF01206"/>
    </source>
</evidence>
<evidence type="ECO:0000256" key="5">
    <source>
        <dbReference type="ARBA" id="ARBA00022448"/>
    </source>
</evidence>
<evidence type="ECO:0000256" key="10">
    <source>
        <dbReference type="ARBA" id="ARBA00022723"/>
    </source>
</evidence>
<dbReference type="InterPro" id="IPR036868">
    <property type="entry name" value="TusA-like_sf"/>
</dbReference>
<feature type="transmembrane region" description="Helical" evidence="16">
    <location>
        <begin position="173"/>
        <end position="190"/>
    </location>
</feature>
<dbReference type="KEGG" id="nam:NAMH_1290"/>
<evidence type="ECO:0000256" key="13">
    <source>
        <dbReference type="ARBA" id="ARBA00023136"/>
    </source>
</evidence>
<keyword evidence="19" id="KW-1185">Reference proteome</keyword>
<dbReference type="Pfam" id="PF01206">
    <property type="entry name" value="TusA"/>
    <property type="match status" value="1"/>
</dbReference>
<dbReference type="InterPro" id="IPR003457">
    <property type="entry name" value="Transprt_MerT"/>
</dbReference>
<dbReference type="Pfam" id="PF02411">
    <property type="entry name" value="MerT"/>
    <property type="match status" value="1"/>
</dbReference>
<comment type="similarity">
    <text evidence="3">Belongs to the sulfur carrier protein TusA family.</text>
</comment>
<dbReference type="Proteomes" id="UP000000448">
    <property type="component" value="Chromosome"/>
</dbReference>
<evidence type="ECO:0000256" key="2">
    <source>
        <dbReference type="ARBA" id="ARBA00008224"/>
    </source>
</evidence>
<dbReference type="PANTHER" id="PTHR33279:SF6">
    <property type="entry name" value="SULFUR CARRIER PROTEIN YEDF-RELATED"/>
    <property type="match status" value="1"/>
</dbReference>
<comment type="subcellular location">
    <subcellularLocation>
        <location evidence="1">Cell inner membrane</location>
        <topology evidence="1">Multi-pass membrane protein</topology>
    </subcellularLocation>
</comment>
<dbReference type="PANTHER" id="PTHR33279">
    <property type="entry name" value="SULFUR CARRIER PROTEIN YEDF-RELATED"/>
    <property type="match status" value="1"/>
</dbReference>
<gene>
    <name evidence="18" type="ordered locus">NAMH_1290</name>
</gene>
<keyword evidence="12 16" id="KW-1133">Transmembrane helix</keyword>
<protein>
    <recommendedName>
        <fullName evidence="4">Mercuric transport protein MerT</fullName>
    </recommendedName>
    <alternativeName>
        <fullName evidence="14">Mercury ion transport protein</fullName>
    </alternativeName>
</protein>
<evidence type="ECO:0000256" key="6">
    <source>
        <dbReference type="ARBA" id="ARBA00022466"/>
    </source>
</evidence>
<feature type="transmembrane region" description="Helical" evidence="16">
    <location>
        <begin position="90"/>
        <end position="116"/>
    </location>
</feature>
<dbReference type="GO" id="GO:0005886">
    <property type="term" value="C:plasma membrane"/>
    <property type="evidence" value="ECO:0007669"/>
    <property type="project" value="UniProtKB-SubCell"/>
</dbReference>
<dbReference type="STRING" id="598659.NAMH_1290"/>
<feature type="transmembrane region" description="Helical" evidence="16">
    <location>
        <begin position="136"/>
        <end position="153"/>
    </location>
</feature>
<evidence type="ECO:0000256" key="16">
    <source>
        <dbReference type="SAM" id="Phobius"/>
    </source>
</evidence>
<keyword evidence="11" id="KW-0476">Mercury</keyword>
<dbReference type="SUPFAM" id="SSF64307">
    <property type="entry name" value="SirA-like"/>
    <property type="match status" value="1"/>
</dbReference>
<dbReference type="EMBL" id="CP001279">
    <property type="protein sequence ID" value="ACM92372.1"/>
    <property type="molecule type" value="Genomic_DNA"/>
</dbReference>
<evidence type="ECO:0000256" key="7">
    <source>
        <dbReference type="ARBA" id="ARBA00022475"/>
    </source>
</evidence>
<evidence type="ECO:0000256" key="4">
    <source>
        <dbReference type="ARBA" id="ARBA00017053"/>
    </source>
</evidence>
<dbReference type="AlphaFoldDB" id="B9L5P5"/>
<feature type="domain" description="UPF0033" evidence="17">
    <location>
        <begin position="3"/>
        <end position="70"/>
    </location>
</feature>
<dbReference type="Gene3D" id="1.10.287.910">
    <property type="entry name" value="bacterial mercury transporter, merf"/>
    <property type="match status" value="1"/>
</dbReference>
<keyword evidence="5" id="KW-0813">Transport</keyword>
<keyword evidence="8" id="KW-0997">Cell inner membrane</keyword>
<dbReference type="eggNOG" id="COG0425">
    <property type="taxonomic scope" value="Bacteria"/>
</dbReference>
<evidence type="ECO:0000256" key="14">
    <source>
        <dbReference type="ARBA" id="ARBA00030934"/>
    </source>
</evidence>
<dbReference type="GO" id="GO:0015097">
    <property type="term" value="F:mercury ion transmembrane transporter activity"/>
    <property type="evidence" value="ECO:0007669"/>
    <property type="project" value="InterPro"/>
</dbReference>
<evidence type="ECO:0000256" key="1">
    <source>
        <dbReference type="ARBA" id="ARBA00004429"/>
    </source>
</evidence>
<dbReference type="CDD" id="cd03421">
    <property type="entry name" value="SirA_like_N"/>
    <property type="match status" value="1"/>
</dbReference>
<comment type="similarity">
    <text evidence="2">Belongs to the MerT family.</text>
</comment>
<proteinExistence type="inferred from homology"/>